<dbReference type="SMART" id="SM00577">
    <property type="entry name" value="CPDc"/>
    <property type="match status" value="1"/>
</dbReference>
<dbReference type="PANTHER" id="PTHR12210">
    <property type="entry name" value="DULLARD PROTEIN PHOSPHATASE"/>
    <property type="match status" value="1"/>
</dbReference>
<evidence type="ECO:0000313" key="3">
    <source>
        <dbReference type="EMBL" id="CRZ12114.1"/>
    </source>
</evidence>
<dbReference type="SUPFAM" id="SSF56784">
    <property type="entry name" value="HAD-like"/>
    <property type="match status" value="1"/>
</dbReference>
<dbReference type="InterPro" id="IPR011948">
    <property type="entry name" value="Dullard_phosphatase"/>
</dbReference>
<evidence type="ECO:0000259" key="2">
    <source>
        <dbReference type="PROSITE" id="PS50969"/>
    </source>
</evidence>
<dbReference type="NCBIfam" id="TIGR02251">
    <property type="entry name" value="HIF-SF_euk"/>
    <property type="match status" value="1"/>
</dbReference>
<feature type="region of interest" description="Disordered" evidence="1">
    <location>
        <begin position="279"/>
        <end position="300"/>
    </location>
</feature>
<dbReference type="Gene3D" id="3.40.50.1000">
    <property type="entry name" value="HAD superfamily/HAD-like"/>
    <property type="match status" value="1"/>
</dbReference>
<dbReference type="FunFam" id="3.40.50.1000:FF:000093">
    <property type="entry name" value="NLI interacting factor-like phosphatase family protein"/>
    <property type="match status" value="1"/>
</dbReference>
<sequence>MARDGEQSVDVNGISSLHHLISHEIHPEAKCSSRSDKSQILGPDTFHISPESKVRNPWGYFFRRLFGCVRYEETWPPKRNRYTEPTVTPESVPITVIEGFLPPILNMKKQTLILDLDETLVHSSFTPMANYDMVVPVTLGEQSYSVYVRKRPHVDEFLLRVNRLFEVVVFTASLSLYADPVITQLDQHKTVTHRLFRQHCIKVDGGYVKDLSFVGRDLRHTIIVDNCPHSYCRQPDNAIPISSWFGDDDTDTSLIDKVLPLLENIAQAQESVYEMTRLTRSSRDKEGSPRLVDLEGYNKT</sequence>
<reference evidence="3" key="1">
    <citation type="submission" date="2015-04" db="EMBL/GenBank/DDBJ databases">
        <title>The genome sequence of the plant pathogenic Rhizarian Plasmodiophora brassicae reveals insights in its biotrophic life cycle and the origin of chitin synthesis.</title>
        <authorList>
            <person name="Schwelm A."/>
            <person name="Fogelqvist J."/>
            <person name="Knaust A."/>
            <person name="Julke S."/>
            <person name="Lilja T."/>
            <person name="Dhandapani V."/>
            <person name="Bonilla-Rosso G."/>
            <person name="Karlsson M."/>
            <person name="Shevchenko A."/>
            <person name="Choi S.R."/>
            <person name="Kim H.G."/>
            <person name="Park J.Y."/>
            <person name="Lim Y.P."/>
            <person name="Ludwig-Muller J."/>
            <person name="Dixelius C."/>
        </authorList>
    </citation>
    <scope>NUCLEOTIDE SEQUENCE</scope>
    <source>
        <tissue evidence="3">Potato root galls</tissue>
    </source>
</reference>
<organism evidence="3">
    <name type="scientific">Spongospora subterranea</name>
    <dbReference type="NCBI Taxonomy" id="70186"/>
    <lineage>
        <taxon>Eukaryota</taxon>
        <taxon>Sar</taxon>
        <taxon>Rhizaria</taxon>
        <taxon>Endomyxa</taxon>
        <taxon>Phytomyxea</taxon>
        <taxon>Plasmodiophorida</taxon>
        <taxon>Plasmodiophoridae</taxon>
        <taxon>Spongospora</taxon>
    </lineage>
</organism>
<accession>A0A0H5RTP3</accession>
<dbReference type="InterPro" id="IPR023214">
    <property type="entry name" value="HAD_sf"/>
</dbReference>
<evidence type="ECO:0000256" key="1">
    <source>
        <dbReference type="SAM" id="MobiDB-lite"/>
    </source>
</evidence>
<dbReference type="CDD" id="cd07521">
    <property type="entry name" value="HAD_FCP1-like"/>
    <property type="match status" value="1"/>
</dbReference>
<dbReference type="GO" id="GO:0016791">
    <property type="term" value="F:phosphatase activity"/>
    <property type="evidence" value="ECO:0007669"/>
    <property type="project" value="InterPro"/>
</dbReference>
<feature type="compositionally biased region" description="Basic and acidic residues" evidence="1">
    <location>
        <begin position="281"/>
        <end position="300"/>
    </location>
</feature>
<protein>
    <recommendedName>
        <fullName evidence="2">FCP1 homology domain-containing protein</fullName>
    </recommendedName>
</protein>
<dbReference type="PROSITE" id="PS50969">
    <property type="entry name" value="FCP1"/>
    <property type="match status" value="1"/>
</dbReference>
<dbReference type="EMBL" id="HACM01011672">
    <property type="protein sequence ID" value="CRZ12114.1"/>
    <property type="molecule type" value="Transcribed_RNA"/>
</dbReference>
<dbReference type="InterPro" id="IPR050365">
    <property type="entry name" value="TIM50"/>
</dbReference>
<proteinExistence type="predicted"/>
<dbReference type="Pfam" id="PF03031">
    <property type="entry name" value="NIF"/>
    <property type="match status" value="1"/>
</dbReference>
<name>A0A0H5RTP3_9EUKA</name>
<dbReference type="InterPro" id="IPR004274">
    <property type="entry name" value="FCP1_dom"/>
</dbReference>
<dbReference type="InterPro" id="IPR036412">
    <property type="entry name" value="HAD-like_sf"/>
</dbReference>
<dbReference type="AlphaFoldDB" id="A0A0H5RTP3"/>
<feature type="domain" description="FCP1 homology" evidence="2">
    <location>
        <begin position="105"/>
        <end position="265"/>
    </location>
</feature>